<comment type="cofactor">
    <cofactor evidence="16">
        <name>Zn(2+)</name>
        <dbReference type="ChEBI" id="CHEBI:29105"/>
    </cofactor>
    <text evidence="16">Binds 1 zinc ion per subunit.</text>
</comment>
<keyword evidence="14" id="KW-0325">Glycoprotein</keyword>
<dbReference type="InterPro" id="IPR027268">
    <property type="entry name" value="Peptidase_M4/M1_CTD_sf"/>
</dbReference>
<evidence type="ECO:0000256" key="7">
    <source>
        <dbReference type="ARBA" id="ARBA00022723"/>
    </source>
</evidence>
<feature type="domain" description="ERAP1-like C-terminal" evidence="20">
    <location>
        <begin position="51"/>
        <end position="243"/>
    </location>
</feature>
<feature type="active site" description="Proton acceptor" evidence="15">
    <location>
        <position position="571"/>
    </location>
</feature>
<dbReference type="Pfam" id="PF11838">
    <property type="entry name" value="ERAP1_C"/>
    <property type="match status" value="2"/>
</dbReference>
<dbReference type="InterPro" id="IPR042097">
    <property type="entry name" value="Aminopeptidase_N-like_N_sf"/>
</dbReference>
<keyword evidence="11" id="KW-1133">Transmembrane helix</keyword>
<evidence type="ECO:0000256" key="16">
    <source>
        <dbReference type="PIRSR" id="PIRSR634016-3"/>
    </source>
</evidence>
<evidence type="ECO:0000313" key="22">
    <source>
        <dbReference type="EMBL" id="KAF8795596.1"/>
    </source>
</evidence>
<dbReference type="GO" id="GO:0070006">
    <property type="term" value="F:metalloaminopeptidase activity"/>
    <property type="evidence" value="ECO:0007669"/>
    <property type="project" value="TreeGrafter"/>
</dbReference>
<keyword evidence="8" id="KW-0378">Hydrolase</keyword>
<dbReference type="Pfam" id="PF01433">
    <property type="entry name" value="Peptidase_M1"/>
    <property type="match status" value="1"/>
</dbReference>
<dbReference type="FunFam" id="2.60.40.1730:FF:000001">
    <property type="entry name" value="Leucyl-cystinyl aminopeptidase"/>
    <property type="match status" value="1"/>
</dbReference>
<evidence type="ECO:0000256" key="18">
    <source>
        <dbReference type="SAM" id="MobiDB-lite"/>
    </source>
</evidence>
<keyword evidence="5" id="KW-0645">Protease</keyword>
<evidence type="ECO:0000256" key="1">
    <source>
        <dbReference type="ARBA" id="ARBA00004606"/>
    </source>
</evidence>
<dbReference type="GO" id="GO:0005886">
    <property type="term" value="C:plasma membrane"/>
    <property type="evidence" value="ECO:0007669"/>
    <property type="project" value="UniProtKB-SubCell"/>
</dbReference>
<dbReference type="PANTHER" id="PTHR11533">
    <property type="entry name" value="PROTEASE M1 ZINC METALLOPROTEASE"/>
    <property type="match status" value="1"/>
</dbReference>
<feature type="domain" description="ERAP1-like C-terminal" evidence="20">
    <location>
        <begin position="796"/>
        <end position="1123"/>
    </location>
</feature>
<dbReference type="InterPro" id="IPR045357">
    <property type="entry name" value="Aminopeptidase_N-like_N"/>
</dbReference>
<dbReference type="GO" id="GO:0006508">
    <property type="term" value="P:proteolysis"/>
    <property type="evidence" value="ECO:0007669"/>
    <property type="project" value="UniProtKB-KW"/>
</dbReference>
<feature type="compositionally biased region" description="Basic residues" evidence="18">
    <location>
        <begin position="1"/>
        <end position="10"/>
    </location>
</feature>
<dbReference type="SUPFAM" id="SSF63737">
    <property type="entry name" value="Leukotriene A4 hydrolase N-terminal domain"/>
    <property type="match status" value="1"/>
</dbReference>
<dbReference type="SUPFAM" id="SSF55486">
    <property type="entry name" value="Metalloproteases ('zincins'), catalytic domain"/>
    <property type="match status" value="1"/>
</dbReference>
<protein>
    <submittedName>
        <fullName evidence="22">Glutamyl aminopeptidase like protein</fullName>
    </submittedName>
</protein>
<dbReference type="CDD" id="cd09601">
    <property type="entry name" value="M1_APN-Q_like"/>
    <property type="match status" value="1"/>
</dbReference>
<evidence type="ECO:0000256" key="3">
    <source>
        <dbReference type="ARBA" id="ARBA00010136"/>
    </source>
</evidence>
<evidence type="ECO:0000256" key="5">
    <source>
        <dbReference type="ARBA" id="ARBA00022670"/>
    </source>
</evidence>
<evidence type="ECO:0000256" key="17">
    <source>
        <dbReference type="PIRSR" id="PIRSR634016-4"/>
    </source>
</evidence>
<feature type="domain" description="Peptidase M1 membrane alanine aminopeptidase" evidence="19">
    <location>
        <begin position="500"/>
        <end position="713"/>
    </location>
</feature>
<evidence type="ECO:0000256" key="15">
    <source>
        <dbReference type="PIRSR" id="PIRSR634016-1"/>
    </source>
</evidence>
<dbReference type="Gene3D" id="2.60.40.1730">
    <property type="entry name" value="tricorn interacting facor f3 domain"/>
    <property type="match status" value="1"/>
</dbReference>
<evidence type="ECO:0000256" key="14">
    <source>
        <dbReference type="ARBA" id="ARBA00023180"/>
    </source>
</evidence>
<evidence type="ECO:0000259" key="21">
    <source>
        <dbReference type="Pfam" id="PF17900"/>
    </source>
</evidence>
<evidence type="ECO:0000313" key="23">
    <source>
        <dbReference type="Proteomes" id="UP000807504"/>
    </source>
</evidence>
<dbReference type="AlphaFoldDB" id="A0A8T0FY19"/>
<reference evidence="22" key="2">
    <citation type="submission" date="2020-06" db="EMBL/GenBank/DDBJ databases">
        <authorList>
            <person name="Sheffer M."/>
        </authorList>
    </citation>
    <scope>NUCLEOTIDE SEQUENCE</scope>
</reference>
<dbReference type="FunFam" id="1.10.390.10:FF:000013">
    <property type="entry name" value="Aminopeptidase N"/>
    <property type="match status" value="1"/>
</dbReference>
<keyword evidence="4 22" id="KW-0031">Aminopeptidase</keyword>
<comment type="caution">
    <text evidence="22">The sequence shown here is derived from an EMBL/GenBank/DDBJ whole genome shotgun (WGS) entry which is preliminary data.</text>
</comment>
<evidence type="ECO:0000256" key="6">
    <source>
        <dbReference type="ARBA" id="ARBA00022692"/>
    </source>
</evidence>
<name>A0A8T0FY19_ARGBR</name>
<feature type="binding site" evidence="16">
    <location>
        <position position="574"/>
    </location>
    <ligand>
        <name>Zn(2+)</name>
        <dbReference type="ChEBI" id="CHEBI:29105"/>
        <note>catalytic</note>
    </ligand>
</feature>
<evidence type="ECO:0000259" key="20">
    <source>
        <dbReference type="Pfam" id="PF11838"/>
    </source>
</evidence>
<feature type="compositionally biased region" description="Basic and acidic residues" evidence="18">
    <location>
        <begin position="18"/>
        <end position="37"/>
    </location>
</feature>
<evidence type="ECO:0000256" key="10">
    <source>
        <dbReference type="ARBA" id="ARBA00022968"/>
    </source>
</evidence>
<evidence type="ECO:0000256" key="12">
    <source>
        <dbReference type="ARBA" id="ARBA00023049"/>
    </source>
</evidence>
<sequence length="1150" mass="133702">MGKVAQKGRVKSLVGGGGRERRTSKTTEAKKGGTIGEERTRRIRTGFEFAFSHRELRKVILLASCESRNQECLETAAQLFKQWTKGDKLSADTKQVVFWYGLKAYSADQIRKLMLNMSEEMDPREQLVLLDALATLRNSTLLERLVRFSGDASPLRKHHRLPLLRRIARNPKGFPLVVQLIYTQWDQLNRVYGSAETEEFAADVFKGYSTKKDLQKVREFYQRQKGVTRHAAQSHAQALYNIARNIHWLNKHRESVRDWLLTNVYMPWREIRLPRHILPTHYDLLLSPNISAEVFEGEEQIRINVTMKTDYLLIHESGLKINTSQLTCETDPKYIPIVEEFSYKRNEYHVILLKKKIPEGMYLLKLKFSGKFSTSGTGMNRYEYRHRETGLTSHLLATRFEATYARKVFPCFDEPSFKAKFRLSVMHPANLKAVSNMPEEEKVNIMEDVVKTVFVESATMSTYLLFCAVSDFGYLQADYRGKQVRVYAPPDRLNEAAHGLNMTLRLLGTLEEFFDVPYVLPKLDSVCIPGYSVPGMEHWGVISYNADRFLINGSFSERRRILYSDRVIAHEVVHQWFGNLVTMEWWDDLWLNEGMSTLIMYIPLKQYYPSISEVDVRKMSRMMCHDSSLESHPIVRNVSTPDEIDSAFNVISYKKGAAVMKMLQHIMKDDFRKGLSNYLKKYAYKNAKTKDLWDELNKATSMNINVSGLMDTWTRQMGFPYVELTRDGSHLTATQHWFSRNINESWAAEIATTQKYKFIWQIPLIFKNLATGNEHTLWLKEKTATFQINAMKEDVVKFNPGFIGFYVVKYDSDDWRRLENKLLENHEAFSVTDRYNLLHDAFVLAETDRLLYSTPLSLTRYLSRERDALPWNLFRDQLLYFQHSLDAQSPALAMLKKYVANLTFDLYDEYVMSAGDNRTLESMFRKWDTKTDSCPYSYSDMDLKSVLMDLACRSNNKKCLDSMREDLQLWLLGQNVTSDLHLILEVAVSHFGNDTLWAYLFDEMTANETDSDRKILLAEALTSFTSSAQIAKTIDVMAFDPRIDIELAKFMFLRLSNKPDAMRHLWNYAINHWDSLMNRLDAANDPSIGISVFCDKLKTIEYLGDFIRLIKKNSPASDFVTQSCMEEIQKSVEWSSKYENQLTEWLRENV</sequence>
<dbReference type="Gene3D" id="1.25.50.20">
    <property type="match status" value="2"/>
</dbReference>
<evidence type="ECO:0000256" key="11">
    <source>
        <dbReference type="ARBA" id="ARBA00022989"/>
    </source>
</evidence>
<evidence type="ECO:0000256" key="8">
    <source>
        <dbReference type="ARBA" id="ARBA00022801"/>
    </source>
</evidence>
<evidence type="ECO:0000256" key="2">
    <source>
        <dbReference type="ARBA" id="ARBA00004609"/>
    </source>
</evidence>
<comment type="subcellular location">
    <subcellularLocation>
        <location evidence="2">Cell membrane</location>
        <topology evidence="2">Lipid-anchor</topology>
        <topology evidence="2">GPI-anchor</topology>
    </subcellularLocation>
    <subcellularLocation>
        <location evidence="1">Membrane</location>
        <topology evidence="1">Single-pass type II membrane protein</topology>
    </subcellularLocation>
</comment>
<feature type="domain" description="Aminopeptidase N-like N-terminal" evidence="21">
    <location>
        <begin position="279"/>
        <end position="464"/>
    </location>
</feature>
<keyword evidence="10" id="KW-0735">Signal-anchor</keyword>
<dbReference type="InterPro" id="IPR001930">
    <property type="entry name" value="Peptidase_M1"/>
</dbReference>
<proteinExistence type="inferred from homology"/>
<dbReference type="PANTHER" id="PTHR11533:SF299">
    <property type="entry name" value="AMINOPEPTIDASE"/>
    <property type="match status" value="1"/>
</dbReference>
<dbReference type="Pfam" id="PF17900">
    <property type="entry name" value="Peptidase_M1_N"/>
    <property type="match status" value="1"/>
</dbReference>
<accession>A0A8T0FY19</accession>
<keyword evidence="7 16" id="KW-0479">Metal-binding</keyword>
<dbReference type="InterPro" id="IPR050344">
    <property type="entry name" value="Peptidase_M1_aminopeptidases"/>
</dbReference>
<reference evidence="22" key="1">
    <citation type="journal article" date="2020" name="bioRxiv">
        <title>Chromosome-level reference genome of the European wasp spider Argiope bruennichi: a resource for studies on range expansion and evolutionary adaptation.</title>
        <authorList>
            <person name="Sheffer M.M."/>
            <person name="Hoppe A."/>
            <person name="Krehenwinkel H."/>
            <person name="Uhl G."/>
            <person name="Kuss A.W."/>
            <person name="Jensen L."/>
            <person name="Jensen C."/>
            <person name="Gillespie R.G."/>
            <person name="Hoff K.J."/>
            <person name="Prost S."/>
        </authorList>
    </citation>
    <scope>NUCLEOTIDE SEQUENCE</scope>
</reference>
<dbReference type="GO" id="GO:0005615">
    <property type="term" value="C:extracellular space"/>
    <property type="evidence" value="ECO:0007669"/>
    <property type="project" value="TreeGrafter"/>
</dbReference>
<gene>
    <name evidence="22" type="ORF">HNY73_000084</name>
</gene>
<feature type="binding site" evidence="16">
    <location>
        <position position="593"/>
    </location>
    <ligand>
        <name>Zn(2+)</name>
        <dbReference type="ChEBI" id="CHEBI:29105"/>
        <note>catalytic</note>
    </ligand>
</feature>
<dbReference type="Proteomes" id="UP000807504">
    <property type="component" value="Unassembled WGS sequence"/>
</dbReference>
<dbReference type="Gene3D" id="1.10.390.10">
    <property type="entry name" value="Neutral Protease Domain 2"/>
    <property type="match status" value="1"/>
</dbReference>
<dbReference type="InterPro" id="IPR024571">
    <property type="entry name" value="ERAP1-like_C_dom"/>
</dbReference>
<dbReference type="InterPro" id="IPR034016">
    <property type="entry name" value="M1_APN-typ"/>
</dbReference>
<keyword evidence="13" id="KW-0472">Membrane</keyword>
<dbReference type="GO" id="GO:0005737">
    <property type="term" value="C:cytoplasm"/>
    <property type="evidence" value="ECO:0007669"/>
    <property type="project" value="TreeGrafter"/>
</dbReference>
<feature type="region of interest" description="Disordered" evidence="18">
    <location>
        <begin position="1"/>
        <end position="37"/>
    </location>
</feature>
<feature type="binding site" evidence="16">
    <location>
        <position position="570"/>
    </location>
    <ligand>
        <name>Zn(2+)</name>
        <dbReference type="ChEBI" id="CHEBI:29105"/>
        <note>catalytic</note>
    </ligand>
</feature>
<keyword evidence="12" id="KW-0482">Metalloprotease</keyword>
<dbReference type="GO" id="GO:0042277">
    <property type="term" value="F:peptide binding"/>
    <property type="evidence" value="ECO:0007669"/>
    <property type="project" value="TreeGrafter"/>
</dbReference>
<dbReference type="GO" id="GO:0008270">
    <property type="term" value="F:zinc ion binding"/>
    <property type="evidence" value="ECO:0007669"/>
    <property type="project" value="InterPro"/>
</dbReference>
<keyword evidence="23" id="KW-1185">Reference proteome</keyword>
<evidence type="ECO:0000256" key="9">
    <source>
        <dbReference type="ARBA" id="ARBA00022833"/>
    </source>
</evidence>
<dbReference type="Gene3D" id="2.60.40.1910">
    <property type="match status" value="1"/>
</dbReference>
<dbReference type="EMBL" id="JABXBU010000001">
    <property type="protein sequence ID" value="KAF8795596.1"/>
    <property type="molecule type" value="Genomic_DNA"/>
</dbReference>
<dbReference type="GO" id="GO:0043171">
    <property type="term" value="P:peptide catabolic process"/>
    <property type="evidence" value="ECO:0007669"/>
    <property type="project" value="TreeGrafter"/>
</dbReference>
<feature type="site" description="Transition state stabilizer" evidence="17">
    <location>
        <position position="653"/>
    </location>
</feature>
<keyword evidence="6" id="KW-0812">Transmembrane</keyword>
<keyword evidence="9 16" id="KW-0862">Zinc</keyword>
<evidence type="ECO:0000256" key="4">
    <source>
        <dbReference type="ARBA" id="ARBA00022438"/>
    </source>
</evidence>
<evidence type="ECO:0000259" key="19">
    <source>
        <dbReference type="Pfam" id="PF01433"/>
    </source>
</evidence>
<organism evidence="22 23">
    <name type="scientific">Argiope bruennichi</name>
    <name type="common">Wasp spider</name>
    <name type="synonym">Aranea bruennichi</name>
    <dbReference type="NCBI Taxonomy" id="94029"/>
    <lineage>
        <taxon>Eukaryota</taxon>
        <taxon>Metazoa</taxon>
        <taxon>Ecdysozoa</taxon>
        <taxon>Arthropoda</taxon>
        <taxon>Chelicerata</taxon>
        <taxon>Arachnida</taxon>
        <taxon>Araneae</taxon>
        <taxon>Araneomorphae</taxon>
        <taxon>Entelegynae</taxon>
        <taxon>Araneoidea</taxon>
        <taxon>Araneidae</taxon>
        <taxon>Argiope</taxon>
    </lineage>
</organism>
<dbReference type="InterPro" id="IPR014782">
    <property type="entry name" value="Peptidase_M1_dom"/>
</dbReference>
<evidence type="ECO:0000256" key="13">
    <source>
        <dbReference type="ARBA" id="ARBA00023136"/>
    </source>
</evidence>
<comment type="similarity">
    <text evidence="3">Belongs to the peptidase M1 family.</text>
</comment>
<dbReference type="PRINTS" id="PR00756">
    <property type="entry name" value="ALADIPTASE"/>
</dbReference>